<feature type="region of interest" description="Disordered" evidence="2">
    <location>
        <begin position="324"/>
        <end position="521"/>
    </location>
</feature>
<feature type="region of interest" description="Disordered" evidence="2">
    <location>
        <begin position="537"/>
        <end position="588"/>
    </location>
</feature>
<gene>
    <name evidence="4" type="ORF">AB675_871</name>
</gene>
<feature type="domain" description="Vps72/YL1 C-terminal" evidence="3">
    <location>
        <begin position="633"/>
        <end position="662"/>
    </location>
</feature>
<dbReference type="Proteomes" id="UP000038010">
    <property type="component" value="Unassembled WGS sequence"/>
</dbReference>
<feature type="compositionally biased region" description="Polar residues" evidence="2">
    <location>
        <begin position="166"/>
        <end position="184"/>
    </location>
</feature>
<feature type="compositionally biased region" description="Acidic residues" evidence="2">
    <location>
        <begin position="51"/>
        <end position="76"/>
    </location>
</feature>
<evidence type="ECO:0000256" key="1">
    <source>
        <dbReference type="ARBA" id="ARBA00006832"/>
    </source>
</evidence>
<dbReference type="PANTHER" id="PTHR13275">
    <property type="entry name" value="YL-1 PROTEIN TRANSCRIPTION FACTOR-LIKE 1"/>
    <property type="match status" value="1"/>
</dbReference>
<feature type="compositionally biased region" description="Low complexity" evidence="2">
    <location>
        <begin position="376"/>
        <end position="399"/>
    </location>
</feature>
<proteinExistence type="inferred from homology"/>
<feature type="compositionally biased region" description="Basic and acidic residues" evidence="2">
    <location>
        <begin position="108"/>
        <end position="120"/>
    </location>
</feature>
<dbReference type="SMART" id="SM00993">
    <property type="entry name" value="YL1_C"/>
    <property type="match status" value="1"/>
</dbReference>
<feature type="compositionally biased region" description="Basic and acidic residues" evidence="2">
    <location>
        <begin position="202"/>
        <end position="212"/>
    </location>
</feature>
<feature type="compositionally biased region" description="Pro residues" evidence="2">
    <location>
        <begin position="340"/>
        <end position="357"/>
    </location>
</feature>
<evidence type="ECO:0000313" key="4">
    <source>
        <dbReference type="EMBL" id="KPI45518.1"/>
    </source>
</evidence>
<organism evidence="4 5">
    <name type="scientific">Cyphellophora attinorum</name>
    <dbReference type="NCBI Taxonomy" id="1664694"/>
    <lineage>
        <taxon>Eukaryota</taxon>
        <taxon>Fungi</taxon>
        <taxon>Dikarya</taxon>
        <taxon>Ascomycota</taxon>
        <taxon>Pezizomycotina</taxon>
        <taxon>Eurotiomycetes</taxon>
        <taxon>Chaetothyriomycetidae</taxon>
        <taxon>Chaetothyriales</taxon>
        <taxon>Cyphellophoraceae</taxon>
        <taxon>Cyphellophora</taxon>
    </lineage>
</organism>
<feature type="compositionally biased region" description="Low complexity" evidence="2">
    <location>
        <begin position="562"/>
        <end position="575"/>
    </location>
</feature>
<dbReference type="InterPro" id="IPR013272">
    <property type="entry name" value="Vps72/YL1_C"/>
</dbReference>
<feature type="compositionally biased region" description="Acidic residues" evidence="2">
    <location>
        <begin position="83"/>
        <end position="96"/>
    </location>
</feature>
<feature type="compositionally biased region" description="Low complexity" evidence="2">
    <location>
        <begin position="501"/>
        <end position="516"/>
    </location>
</feature>
<feature type="region of interest" description="Disordered" evidence="2">
    <location>
        <begin position="275"/>
        <end position="296"/>
    </location>
</feature>
<feature type="region of interest" description="Disordered" evidence="2">
    <location>
        <begin position="1"/>
        <end position="250"/>
    </location>
</feature>
<accession>A0A0N0NRV0</accession>
<dbReference type="Pfam" id="PF05764">
    <property type="entry name" value="YL1"/>
    <property type="match status" value="1"/>
</dbReference>
<comment type="caution">
    <text evidence="4">The sequence shown here is derived from an EMBL/GenBank/DDBJ whole genome shotgun (WGS) entry which is preliminary data.</text>
</comment>
<evidence type="ECO:0000259" key="3">
    <source>
        <dbReference type="SMART" id="SM00993"/>
    </source>
</evidence>
<dbReference type="InterPro" id="IPR046757">
    <property type="entry name" value="YL1_N"/>
</dbReference>
<evidence type="ECO:0000256" key="2">
    <source>
        <dbReference type="SAM" id="MobiDB-lite"/>
    </source>
</evidence>
<dbReference type="PANTHER" id="PTHR13275:SF4">
    <property type="entry name" value="VACUOLAR PROTEIN SORTING-ASSOCIATED PROTEIN 72 HOMOLOG"/>
    <property type="match status" value="1"/>
</dbReference>
<dbReference type="GO" id="GO:0005634">
    <property type="term" value="C:nucleus"/>
    <property type="evidence" value="ECO:0007669"/>
    <property type="project" value="TreeGrafter"/>
</dbReference>
<sequence length="697" mass="75262">MADVEMADVATPASGSTSDNDSSDDEGVELLVTGRERRKTAGNRYQRELVQEEAENADEEDEVALLFAGEEDEVDEEFKSEASDEDAMSSSDDDDQGPNAGADEMDGEKELQKAAKAERATKRKAKDALTSTAALRKRPRIDPTAPKSAPKKPSKKKERVTWLPDLNNTGGRTSLRKQTIQHRATTIARLKQSEAQSKITKKIREERDRERALNAPKAMTQADRLAEAERTERRNAKSLNRWEATEKKRNEEQAAKLAALKNRKLEGPVISWRSAKSKYRPPKQAPSLPSFDIYTEDGLKKRGRKTKEQHAEMARVREMQLQGVGGEGQGTSMTPQVPFTAPPGTYPAASPVPPALPLPTQGIPQEWLGPPPPRPGSSGMMLPPTRQPSASVAQSPSQPTEIAAAVDMHNSTGTTHQSTPTNDASFLHGIFDYANQEGDPEGSKSTTADATTPMKPVSALGEEQQSTATAPAPSSELNTSSAQVANAEHAETKQPVPPATAPSATTPADAEAPSAPGQDAMNGVQVAQPQLSAATPIQPVPNAITPPSFPQQAPRPSIEILPSIPTPTTQPSQTPSVPPTPASPSHPTEEIFTTRNLLTLNSFDTLPSTLQTKYSVFFNTRKNTTKPTRHKAEICPITMLPAKYRDPATGIGYTNMHAYRVLKELGEKKFVWSGMLGCYVGREGGTIARGCVEGFRG</sequence>
<name>A0A0N0NRV0_9EURO</name>
<dbReference type="STRING" id="1664694.A0A0N0NRV0"/>
<feature type="compositionally biased region" description="Basic and acidic residues" evidence="2">
    <location>
        <begin position="224"/>
        <end position="235"/>
    </location>
</feature>
<dbReference type="VEuPathDB" id="FungiDB:AB675_871"/>
<evidence type="ECO:0000313" key="5">
    <source>
        <dbReference type="Proteomes" id="UP000038010"/>
    </source>
</evidence>
<protein>
    <recommendedName>
        <fullName evidence="3">Vps72/YL1 C-terminal domain-containing protein</fullName>
    </recommendedName>
</protein>
<dbReference type="OrthoDB" id="3942062at2759"/>
<comment type="similarity">
    <text evidence="1">Belongs to the VPS72/YL1 family.</text>
</comment>
<dbReference type="AlphaFoldDB" id="A0A0N0NRV0"/>
<reference evidence="4 5" key="1">
    <citation type="submission" date="2015-06" db="EMBL/GenBank/DDBJ databases">
        <title>Draft genome of the ant-associated black yeast Phialophora attae CBS 131958.</title>
        <authorList>
            <person name="Moreno L.F."/>
            <person name="Stielow B.J."/>
            <person name="de Hoog S."/>
            <person name="Vicente V.A."/>
            <person name="Weiss V.A."/>
            <person name="de Vries M."/>
            <person name="Cruz L.M."/>
            <person name="Souza E.M."/>
        </authorList>
    </citation>
    <scope>NUCLEOTIDE SEQUENCE [LARGE SCALE GENOMIC DNA]</scope>
    <source>
        <strain evidence="4 5">CBS 131958</strain>
    </source>
</reference>
<dbReference type="GeneID" id="28741059"/>
<feature type="compositionally biased region" description="Basic residues" evidence="2">
    <location>
        <begin position="149"/>
        <end position="158"/>
    </location>
</feature>
<feature type="compositionally biased region" description="Polar residues" evidence="2">
    <location>
        <begin position="475"/>
        <end position="484"/>
    </location>
</feature>
<keyword evidence="5" id="KW-1185">Reference proteome</keyword>
<dbReference type="RefSeq" id="XP_018005481.1">
    <property type="nucleotide sequence ID" value="XM_018149190.1"/>
</dbReference>
<dbReference type="Pfam" id="PF08265">
    <property type="entry name" value="YL1_C"/>
    <property type="match status" value="1"/>
</dbReference>
<dbReference type="EMBL" id="LFJN01000001">
    <property type="protein sequence ID" value="KPI45518.1"/>
    <property type="molecule type" value="Genomic_DNA"/>
</dbReference>
<feature type="compositionally biased region" description="Polar residues" evidence="2">
    <location>
        <begin position="409"/>
        <end position="424"/>
    </location>
</feature>